<dbReference type="InterPro" id="IPR021150">
    <property type="entry name" value="Ubiq_cyt_c_chap"/>
</dbReference>
<dbReference type="OrthoDB" id="7158889at2"/>
<organism evidence="4 5">
    <name type="scientific">Hirschia baltica (strain ATCC 49814 / DSM 5838 / IFAM 1418)</name>
    <dbReference type="NCBI Taxonomy" id="582402"/>
    <lineage>
        <taxon>Bacteria</taxon>
        <taxon>Pseudomonadati</taxon>
        <taxon>Pseudomonadota</taxon>
        <taxon>Alphaproteobacteria</taxon>
        <taxon>Hyphomonadales</taxon>
        <taxon>Hyphomonadaceae</taxon>
        <taxon>Hirschia</taxon>
    </lineage>
</organism>
<dbReference type="Proteomes" id="UP000002745">
    <property type="component" value="Chromosome"/>
</dbReference>
<evidence type="ECO:0000313" key="4">
    <source>
        <dbReference type="EMBL" id="ACT59074.1"/>
    </source>
</evidence>
<dbReference type="HOGENOM" id="CLU_051390_5_1_5"/>
<evidence type="ECO:0000259" key="3">
    <source>
        <dbReference type="Pfam" id="PF03981"/>
    </source>
</evidence>
<keyword evidence="5" id="KW-1185">Reference proteome</keyword>
<dbReference type="PANTHER" id="PTHR12184:SF1">
    <property type="entry name" value="UBIQUINOL-CYTOCHROME-C REDUCTASE COMPLEX ASSEMBLY FACTOR 1"/>
    <property type="match status" value="1"/>
</dbReference>
<proteinExistence type="inferred from homology"/>
<dbReference type="AlphaFoldDB" id="C6XIX9"/>
<dbReference type="InterPro" id="IPR007129">
    <property type="entry name" value="Ubiqinol_cyt_c_chaperone_CPB3"/>
</dbReference>
<dbReference type="KEGG" id="hba:Hbal_1383"/>
<accession>C6XIX9</accession>
<dbReference type="Pfam" id="PF03981">
    <property type="entry name" value="Ubiq_cyt_C_chap"/>
    <property type="match status" value="1"/>
</dbReference>
<comment type="similarity">
    <text evidence="1">Belongs to the CBP3 family.</text>
</comment>
<dbReference type="EMBL" id="CP001678">
    <property type="protein sequence ID" value="ACT59074.1"/>
    <property type="molecule type" value="Genomic_DNA"/>
</dbReference>
<dbReference type="eggNOG" id="COG5452">
    <property type="taxonomic scope" value="Bacteria"/>
</dbReference>
<name>C6XIX9_HIRBI</name>
<evidence type="ECO:0000313" key="5">
    <source>
        <dbReference type="Proteomes" id="UP000002745"/>
    </source>
</evidence>
<gene>
    <name evidence="4" type="ordered locus">Hbal_1383</name>
</gene>
<dbReference type="PANTHER" id="PTHR12184">
    <property type="entry name" value="UBIQUINOL-CYTOCHROME C REDUCTASE COMPLEX ASSEMBLY FACTOR 1 FAMILY MEMBER"/>
    <property type="match status" value="1"/>
</dbReference>
<dbReference type="RefSeq" id="WP_015827224.1">
    <property type="nucleotide sequence ID" value="NC_012982.1"/>
</dbReference>
<dbReference type="STRING" id="582402.Hbal_1383"/>
<evidence type="ECO:0000256" key="2">
    <source>
        <dbReference type="ARBA" id="ARBA00006436"/>
    </source>
</evidence>
<comment type="similarity">
    <text evidence="2">Belongs to the UPF0174 family.</text>
</comment>
<sequence length="186" mass="20573">MGLLKSIFLRKKSSKHIPEALHMAIMEHSLQPSFFGEGKVDDTFSGRFEVVCLHSALVLRRLREFGDAGNDLAQDTFNELFSGFDDALREIGTGDLKVGKKVRVIGESFYGRAKAYDDALNAGSSDALKDAITRNINLDAGFAQVLTRYIGEAAASFDNQKEESLLSGKIEWPKVEEVAEWHSKTS</sequence>
<evidence type="ECO:0000256" key="1">
    <source>
        <dbReference type="ARBA" id="ARBA00006407"/>
    </source>
</evidence>
<reference evidence="5" key="1">
    <citation type="journal article" date="2011" name="J. Bacteriol.">
        <title>Genome sequences of eight morphologically diverse alphaproteobacteria.</title>
        <authorList>
            <consortium name="US DOE Joint Genome Institute"/>
            <person name="Brown P.J."/>
            <person name="Kysela D.T."/>
            <person name="Buechlein A."/>
            <person name="Hemmerich C."/>
            <person name="Brun Y.V."/>
        </authorList>
    </citation>
    <scope>NUCLEOTIDE SEQUENCE [LARGE SCALE GENOMIC DNA]</scope>
    <source>
        <strain evidence="5">ATCC 49814 / DSM 5838 / IFAM 1418</strain>
    </source>
</reference>
<feature type="domain" description="Ubiquinol-cytochrome c chaperone" evidence="3">
    <location>
        <begin position="39"/>
        <end position="172"/>
    </location>
</feature>
<protein>
    <submittedName>
        <fullName evidence="4">Ubiquinol-cytochrome C chaperone</fullName>
    </submittedName>
</protein>